<dbReference type="Proteomes" id="UP000095401">
    <property type="component" value="Chromosome"/>
</dbReference>
<evidence type="ECO:0000313" key="10">
    <source>
        <dbReference type="Proteomes" id="UP000095401"/>
    </source>
</evidence>
<organism evidence="9 10">
    <name type="scientific">Acidihalobacter yilgarnensis</name>
    <dbReference type="NCBI Taxonomy" id="2819280"/>
    <lineage>
        <taxon>Bacteria</taxon>
        <taxon>Pseudomonadati</taxon>
        <taxon>Pseudomonadota</taxon>
        <taxon>Gammaproteobacteria</taxon>
        <taxon>Chromatiales</taxon>
        <taxon>Ectothiorhodospiraceae</taxon>
        <taxon>Acidihalobacter</taxon>
    </lineage>
</organism>
<dbReference type="SUPFAM" id="SSF51206">
    <property type="entry name" value="cAMP-binding domain-like"/>
    <property type="match status" value="1"/>
</dbReference>
<dbReference type="InterPro" id="IPR012318">
    <property type="entry name" value="HTH_CRP"/>
</dbReference>
<dbReference type="PROSITE" id="PS51063">
    <property type="entry name" value="HTH_CRP_2"/>
    <property type="match status" value="1"/>
</dbReference>
<evidence type="ECO:0000313" key="9">
    <source>
        <dbReference type="EMBL" id="AOU99088.1"/>
    </source>
</evidence>
<evidence type="ECO:0000259" key="8">
    <source>
        <dbReference type="PROSITE" id="PS51900"/>
    </source>
</evidence>
<keyword evidence="10" id="KW-1185">Reference proteome</keyword>
<feature type="domain" description="Core-binding (CB)" evidence="8">
    <location>
        <begin position="106"/>
        <end position="198"/>
    </location>
</feature>
<feature type="domain" description="Cyclic nucleotide-binding" evidence="6">
    <location>
        <begin position="15"/>
        <end position="136"/>
    </location>
</feature>
<evidence type="ECO:0000256" key="4">
    <source>
        <dbReference type="ARBA" id="ARBA00023163"/>
    </source>
</evidence>
<protein>
    <recommendedName>
        <fullName evidence="11">Crp/Fnr family transcriptional regulator</fullName>
    </recommendedName>
</protein>
<dbReference type="PANTHER" id="PTHR24567:SF74">
    <property type="entry name" value="HTH-TYPE TRANSCRIPTIONAL REGULATOR ARCR"/>
    <property type="match status" value="1"/>
</dbReference>
<gene>
    <name evidence="9" type="ORF">BI364_15085</name>
</gene>
<dbReference type="SUPFAM" id="SSF46785">
    <property type="entry name" value="Winged helix' DNA-binding domain"/>
    <property type="match status" value="1"/>
</dbReference>
<evidence type="ECO:0000256" key="2">
    <source>
        <dbReference type="ARBA" id="ARBA00023015"/>
    </source>
</evidence>
<evidence type="ECO:0000256" key="5">
    <source>
        <dbReference type="PROSITE-ProRule" id="PRU01248"/>
    </source>
</evidence>
<dbReference type="InterPro" id="IPR014710">
    <property type="entry name" value="RmlC-like_jellyroll"/>
</dbReference>
<dbReference type="InterPro" id="IPR044068">
    <property type="entry name" value="CB"/>
</dbReference>
<evidence type="ECO:0000259" key="7">
    <source>
        <dbReference type="PROSITE" id="PS51063"/>
    </source>
</evidence>
<dbReference type="InterPro" id="IPR050397">
    <property type="entry name" value="Env_Response_Regulators"/>
</dbReference>
<dbReference type="AlphaFoldDB" id="A0A1D8IRC2"/>
<sequence length="237" mass="26475">MESPETFKPIHHSPLFEGMATVDIERMLASMTRMNWPGRTPALNGADTGERFYLIERGRVKISRAASHSGRELSLEILGPGDGFNLVTLLDGQPHAVLCETLEPTSTLSAPLDAWRSWLESQPALRRALMRYVAARLRALENLAADLALEDTQTRLARLLLSHLADETPQRSPLLRGLPQEELAHLIGSVRVVVTRLLQGFRREGLVRHEAGQWIIEDIRRLAQRAGITPPAHHHPP</sequence>
<dbReference type="Gene3D" id="1.10.10.10">
    <property type="entry name" value="Winged helix-like DNA-binding domain superfamily/Winged helix DNA-binding domain"/>
    <property type="match status" value="1"/>
</dbReference>
<dbReference type="PROSITE" id="PS50042">
    <property type="entry name" value="CNMP_BINDING_3"/>
    <property type="match status" value="1"/>
</dbReference>
<dbReference type="InterPro" id="IPR000595">
    <property type="entry name" value="cNMP-bd_dom"/>
</dbReference>
<dbReference type="EMBL" id="CP017415">
    <property type="protein sequence ID" value="AOU99088.1"/>
    <property type="molecule type" value="Genomic_DNA"/>
</dbReference>
<dbReference type="PANTHER" id="PTHR24567">
    <property type="entry name" value="CRP FAMILY TRANSCRIPTIONAL REGULATORY PROTEIN"/>
    <property type="match status" value="1"/>
</dbReference>
<evidence type="ECO:0000259" key="6">
    <source>
        <dbReference type="PROSITE" id="PS50042"/>
    </source>
</evidence>
<dbReference type="CDD" id="cd00038">
    <property type="entry name" value="CAP_ED"/>
    <property type="match status" value="1"/>
</dbReference>
<dbReference type="GO" id="GO:0015074">
    <property type="term" value="P:DNA integration"/>
    <property type="evidence" value="ECO:0007669"/>
    <property type="project" value="UniProtKB-KW"/>
</dbReference>
<dbReference type="Gene3D" id="2.60.120.10">
    <property type="entry name" value="Jelly Rolls"/>
    <property type="match status" value="1"/>
</dbReference>
<evidence type="ECO:0000256" key="3">
    <source>
        <dbReference type="ARBA" id="ARBA00023125"/>
    </source>
</evidence>
<keyword evidence="4" id="KW-0804">Transcription</keyword>
<dbReference type="GO" id="GO:0005829">
    <property type="term" value="C:cytosol"/>
    <property type="evidence" value="ECO:0007669"/>
    <property type="project" value="TreeGrafter"/>
</dbReference>
<dbReference type="GO" id="GO:0003700">
    <property type="term" value="F:DNA-binding transcription factor activity"/>
    <property type="evidence" value="ECO:0007669"/>
    <property type="project" value="TreeGrafter"/>
</dbReference>
<keyword evidence="2" id="KW-0805">Transcription regulation</keyword>
<dbReference type="GO" id="GO:0003677">
    <property type="term" value="F:DNA binding"/>
    <property type="evidence" value="ECO:0007669"/>
    <property type="project" value="UniProtKB-UniRule"/>
</dbReference>
<proteinExistence type="predicted"/>
<dbReference type="PROSITE" id="PS51900">
    <property type="entry name" value="CB"/>
    <property type="match status" value="1"/>
</dbReference>
<name>A0A1D8IRC2_9GAMM</name>
<dbReference type="KEGG" id="aprs:BI364_15085"/>
<dbReference type="InterPro" id="IPR036390">
    <property type="entry name" value="WH_DNA-bd_sf"/>
</dbReference>
<evidence type="ECO:0000256" key="1">
    <source>
        <dbReference type="ARBA" id="ARBA00022908"/>
    </source>
</evidence>
<keyword evidence="1" id="KW-0229">DNA integration</keyword>
<evidence type="ECO:0008006" key="11">
    <source>
        <dbReference type="Google" id="ProtNLM"/>
    </source>
</evidence>
<accession>A0A1D8IRC2</accession>
<dbReference type="InterPro" id="IPR018490">
    <property type="entry name" value="cNMP-bd_dom_sf"/>
</dbReference>
<feature type="domain" description="HTH crp-type" evidence="7">
    <location>
        <begin position="150"/>
        <end position="220"/>
    </location>
</feature>
<keyword evidence="3 5" id="KW-0238">DNA-binding</keyword>
<reference evidence="10" key="1">
    <citation type="submission" date="2016-09" db="EMBL/GenBank/DDBJ databases">
        <title>Acidihalobacter prosperus F5.</title>
        <authorList>
            <person name="Khaleque H.N."/>
            <person name="Ramsay J.P."/>
            <person name="Kaksonen A.H."/>
            <person name="Boxall N.J."/>
            <person name="Watkin E.L.J."/>
        </authorList>
    </citation>
    <scope>NUCLEOTIDE SEQUENCE [LARGE SCALE GENOMIC DNA]</scope>
    <source>
        <strain evidence="10">F5</strain>
    </source>
</reference>
<dbReference type="Pfam" id="PF13545">
    <property type="entry name" value="HTH_Crp_2"/>
    <property type="match status" value="1"/>
</dbReference>
<dbReference type="Pfam" id="PF00027">
    <property type="entry name" value="cNMP_binding"/>
    <property type="match status" value="1"/>
</dbReference>
<dbReference type="InterPro" id="IPR036388">
    <property type="entry name" value="WH-like_DNA-bd_sf"/>
</dbReference>